<protein>
    <submittedName>
        <fullName evidence="2">Uncharacterized protein</fullName>
    </submittedName>
</protein>
<organism evidence="2 3">
    <name type="scientific">Perkinsus chesapeaki</name>
    <name type="common">Clam parasite</name>
    <name type="synonym">Perkinsus andrewsi</name>
    <dbReference type="NCBI Taxonomy" id="330153"/>
    <lineage>
        <taxon>Eukaryota</taxon>
        <taxon>Sar</taxon>
        <taxon>Alveolata</taxon>
        <taxon>Perkinsozoa</taxon>
        <taxon>Perkinsea</taxon>
        <taxon>Perkinsida</taxon>
        <taxon>Perkinsidae</taxon>
        <taxon>Perkinsus</taxon>
    </lineage>
</organism>
<feature type="chain" id="PRO_5030160697" evidence="1">
    <location>
        <begin position="20"/>
        <end position="135"/>
    </location>
</feature>
<evidence type="ECO:0000313" key="2">
    <source>
        <dbReference type="EMBL" id="KAF4658861.1"/>
    </source>
</evidence>
<dbReference type="EMBL" id="JAAPAO010000476">
    <property type="protein sequence ID" value="KAF4658861.1"/>
    <property type="molecule type" value="Genomic_DNA"/>
</dbReference>
<dbReference type="AlphaFoldDB" id="A0A6V1GGH9"/>
<gene>
    <name evidence="2" type="ORF">FOL47_007797</name>
</gene>
<sequence length="135" mass="14796">MTNYVTLVLSTLVVVASSAAPFDGKYKAFVESIGFQLDVTVAYPNVDIGFTCDKKAPPYQGSFQFEFDASKSILSLSDAAQKAPPYKGLLEAFSSRLCPHISEPKDRPLSWFSYRSSDDELVTTIATSLVILQKV</sequence>
<reference evidence="2 3" key="1">
    <citation type="submission" date="2020-04" db="EMBL/GenBank/DDBJ databases">
        <title>Perkinsus chesapeaki whole genome sequence.</title>
        <authorList>
            <person name="Bogema D.R."/>
        </authorList>
    </citation>
    <scope>NUCLEOTIDE SEQUENCE [LARGE SCALE GENOMIC DNA]</scope>
    <source>
        <strain evidence="2">ATCC PRA-425</strain>
    </source>
</reference>
<evidence type="ECO:0000256" key="1">
    <source>
        <dbReference type="SAM" id="SignalP"/>
    </source>
</evidence>
<name>A0A6V1GGH9_PERCH</name>
<feature type="signal peptide" evidence="1">
    <location>
        <begin position="1"/>
        <end position="19"/>
    </location>
</feature>
<keyword evidence="3" id="KW-1185">Reference proteome</keyword>
<evidence type="ECO:0000313" key="3">
    <source>
        <dbReference type="Proteomes" id="UP000591131"/>
    </source>
</evidence>
<keyword evidence="1" id="KW-0732">Signal</keyword>
<accession>A0A6V1GGH9</accession>
<dbReference type="Proteomes" id="UP000591131">
    <property type="component" value="Unassembled WGS sequence"/>
</dbReference>
<proteinExistence type="predicted"/>
<comment type="caution">
    <text evidence="2">The sequence shown here is derived from an EMBL/GenBank/DDBJ whole genome shotgun (WGS) entry which is preliminary data.</text>
</comment>